<dbReference type="EMBL" id="JASPKY010000402">
    <property type="protein sequence ID" value="KAK9701992.1"/>
    <property type="molecule type" value="Genomic_DNA"/>
</dbReference>
<gene>
    <name evidence="4" type="ORF">QE152_g30225</name>
</gene>
<name>A0AAW1JEF5_POPJA</name>
<dbReference type="GO" id="GO:0046983">
    <property type="term" value="F:protein dimerization activity"/>
    <property type="evidence" value="ECO:0007669"/>
    <property type="project" value="InterPro"/>
</dbReference>
<dbReference type="InterPro" id="IPR005162">
    <property type="entry name" value="Retrotrans_gag_dom"/>
</dbReference>
<feature type="compositionally biased region" description="Pro residues" evidence="1">
    <location>
        <begin position="62"/>
        <end position="71"/>
    </location>
</feature>
<feature type="region of interest" description="Disordered" evidence="1">
    <location>
        <begin position="57"/>
        <end position="76"/>
    </location>
</feature>
<protein>
    <submittedName>
        <fullName evidence="4">Retrotransposon gag protein</fullName>
    </submittedName>
</protein>
<dbReference type="AlphaFoldDB" id="A0AAW1JEF5"/>
<dbReference type="PANTHER" id="PTHR45913:SF21">
    <property type="entry name" value="DUF4371 DOMAIN-CONTAINING PROTEIN"/>
    <property type="match status" value="1"/>
</dbReference>
<feature type="domain" description="HAT C-terminal dimerisation" evidence="3">
    <location>
        <begin position="462"/>
        <end position="517"/>
    </location>
</feature>
<proteinExistence type="predicted"/>
<evidence type="ECO:0000313" key="5">
    <source>
        <dbReference type="Proteomes" id="UP001458880"/>
    </source>
</evidence>
<feature type="domain" description="Retrotransposon gag" evidence="2">
    <location>
        <begin position="253"/>
        <end position="345"/>
    </location>
</feature>
<comment type="caution">
    <text evidence="4">The sequence shown here is derived from an EMBL/GenBank/DDBJ whole genome shotgun (WGS) entry which is preliminary data.</text>
</comment>
<dbReference type="InterPro" id="IPR008906">
    <property type="entry name" value="HATC_C_dom"/>
</dbReference>
<sequence length="542" mass="60895">MAYSLRWNKYNVDLVLDKDAFVHSGKTPRSPPSNAVPPSAPVGRLSPVLEISVASDISKPTCKPPSPPHSAPPLSLTSTPFTLGAIPKTILKKKMSITTTSSITSTTTYTTSTITNPIPSPMVTFTSNAILPSEIPFDKDDASRVFELSAAVDDNNPFCYPLESAKKSLPQRRNTNLNTNSHYSRNTQQQTFDIQSIQNCTISTMSTLRNPILPKFIGPPKFDPSQHDAVNFLKAYTSAAEYNAWDDNLKLCYFPNFMTGSAEDWFRSFAKRNPNAGWLDTLHEFKVKFIGPRYADELEIRLVTKKQRPDESIRNYFYNTLSLCDEVDTNMDEGIIMRRVTNGLLPYYRHMVNISQPRTLKQLERLIDSISETEQDTHSQNLGGTIKNPKAVEESLEKTLTDMVNNGSANTLLSPFMEIDIQQFATSVMQHFGEEIAATEMALIAFQNDLTLKSLVSSTKCIWPIVSKEKYSVLCRVALKVKALFSSTYLCESAFSNMKLIKNKYRNPLTDEHLDNCVRMAVSNYTAEIKRLIDESECQPSH</sequence>
<evidence type="ECO:0000313" key="4">
    <source>
        <dbReference type="EMBL" id="KAK9701992.1"/>
    </source>
</evidence>
<dbReference type="PANTHER" id="PTHR45913">
    <property type="entry name" value="EPM2A-INTERACTING PROTEIN 1"/>
    <property type="match status" value="1"/>
</dbReference>
<keyword evidence="5" id="KW-1185">Reference proteome</keyword>
<dbReference type="Pfam" id="PF05699">
    <property type="entry name" value="Dimer_Tnp_hAT"/>
    <property type="match status" value="1"/>
</dbReference>
<evidence type="ECO:0000259" key="2">
    <source>
        <dbReference type="Pfam" id="PF03732"/>
    </source>
</evidence>
<evidence type="ECO:0000256" key="1">
    <source>
        <dbReference type="SAM" id="MobiDB-lite"/>
    </source>
</evidence>
<dbReference type="Pfam" id="PF03732">
    <property type="entry name" value="Retrotrans_gag"/>
    <property type="match status" value="1"/>
</dbReference>
<accession>A0AAW1JEF5</accession>
<evidence type="ECO:0000259" key="3">
    <source>
        <dbReference type="Pfam" id="PF05699"/>
    </source>
</evidence>
<dbReference type="Proteomes" id="UP001458880">
    <property type="component" value="Unassembled WGS sequence"/>
</dbReference>
<organism evidence="4 5">
    <name type="scientific">Popillia japonica</name>
    <name type="common">Japanese beetle</name>
    <dbReference type="NCBI Taxonomy" id="7064"/>
    <lineage>
        <taxon>Eukaryota</taxon>
        <taxon>Metazoa</taxon>
        <taxon>Ecdysozoa</taxon>
        <taxon>Arthropoda</taxon>
        <taxon>Hexapoda</taxon>
        <taxon>Insecta</taxon>
        <taxon>Pterygota</taxon>
        <taxon>Neoptera</taxon>
        <taxon>Endopterygota</taxon>
        <taxon>Coleoptera</taxon>
        <taxon>Polyphaga</taxon>
        <taxon>Scarabaeiformia</taxon>
        <taxon>Scarabaeidae</taxon>
        <taxon>Rutelinae</taxon>
        <taxon>Popillia</taxon>
    </lineage>
</organism>
<reference evidence="4 5" key="1">
    <citation type="journal article" date="2024" name="BMC Genomics">
        <title>De novo assembly and annotation of Popillia japonica's genome with initial clues to its potential as an invasive pest.</title>
        <authorList>
            <person name="Cucini C."/>
            <person name="Boschi S."/>
            <person name="Funari R."/>
            <person name="Cardaioli E."/>
            <person name="Iannotti N."/>
            <person name="Marturano G."/>
            <person name="Paoli F."/>
            <person name="Bruttini M."/>
            <person name="Carapelli A."/>
            <person name="Frati F."/>
            <person name="Nardi F."/>
        </authorList>
    </citation>
    <scope>NUCLEOTIDE SEQUENCE [LARGE SCALE GENOMIC DNA]</scope>
    <source>
        <strain evidence="4">DMR45628</strain>
    </source>
</reference>